<keyword evidence="6" id="KW-0285">Flavoprotein</keyword>
<evidence type="ECO:0000256" key="11">
    <source>
        <dbReference type="ARBA" id="ARBA00023136"/>
    </source>
</evidence>
<comment type="similarity">
    <text evidence="4 12">Belongs to the GMC oxidoreductase family.</text>
</comment>
<evidence type="ECO:0000256" key="7">
    <source>
        <dbReference type="ARBA" id="ARBA00022692"/>
    </source>
</evidence>
<name>A0AA38S290_9PEZI</name>
<gene>
    <name evidence="18" type="ORF">NKR23_g2442</name>
</gene>
<dbReference type="PANTHER" id="PTHR46056:SF12">
    <property type="entry name" value="LONG-CHAIN-ALCOHOL OXIDASE"/>
    <property type="match status" value="1"/>
</dbReference>
<evidence type="ECO:0000256" key="6">
    <source>
        <dbReference type="ARBA" id="ARBA00022630"/>
    </source>
</evidence>
<evidence type="ECO:0000256" key="10">
    <source>
        <dbReference type="ARBA" id="ARBA00023002"/>
    </source>
</evidence>
<evidence type="ECO:0000256" key="1">
    <source>
        <dbReference type="ARBA" id="ARBA00000920"/>
    </source>
</evidence>
<keyword evidence="10 12" id="KW-0560">Oxidoreductase</keyword>
<evidence type="ECO:0000256" key="14">
    <source>
        <dbReference type="SAM" id="MobiDB-lite"/>
    </source>
</evidence>
<dbReference type="Pfam" id="PF00732">
    <property type="entry name" value="GMC_oxred_N"/>
    <property type="match status" value="1"/>
</dbReference>
<evidence type="ECO:0000259" key="15">
    <source>
        <dbReference type="Pfam" id="PF00732"/>
    </source>
</evidence>
<feature type="domain" description="FAD-dependent oxidoreductase 2 FAD-binding" evidence="16">
    <location>
        <begin position="224"/>
        <end position="256"/>
    </location>
</feature>
<dbReference type="GO" id="GO:0050660">
    <property type="term" value="F:flavin adenine dinucleotide binding"/>
    <property type="evidence" value="ECO:0007669"/>
    <property type="project" value="InterPro"/>
</dbReference>
<dbReference type="GO" id="GO:0016020">
    <property type="term" value="C:membrane"/>
    <property type="evidence" value="ECO:0007669"/>
    <property type="project" value="UniProtKB-SubCell"/>
</dbReference>
<dbReference type="InterPro" id="IPR007867">
    <property type="entry name" value="GMC_OxRtase_C"/>
</dbReference>
<evidence type="ECO:0000256" key="5">
    <source>
        <dbReference type="ARBA" id="ARBA00013125"/>
    </source>
</evidence>
<evidence type="ECO:0000256" key="9">
    <source>
        <dbReference type="ARBA" id="ARBA00022989"/>
    </source>
</evidence>
<dbReference type="InterPro" id="IPR012400">
    <property type="entry name" value="Long_Oxdase"/>
</dbReference>
<feature type="domain" description="Glucose-methanol-choline oxidoreductase C-terminal" evidence="17">
    <location>
        <begin position="703"/>
        <end position="760"/>
    </location>
</feature>
<keyword evidence="11" id="KW-0472">Membrane</keyword>
<dbReference type="PIRSF" id="PIRSF028937">
    <property type="entry name" value="Lg_Ch_AO"/>
    <property type="match status" value="1"/>
</dbReference>
<reference evidence="18" key="1">
    <citation type="submission" date="2022-07" db="EMBL/GenBank/DDBJ databases">
        <title>Fungi with potential for degradation of polypropylene.</title>
        <authorList>
            <person name="Gostincar C."/>
        </authorList>
    </citation>
    <scope>NUCLEOTIDE SEQUENCE</scope>
    <source>
        <strain evidence="18">EXF-13308</strain>
    </source>
</reference>
<feature type="region of interest" description="Disordered" evidence="14">
    <location>
        <begin position="1"/>
        <end position="21"/>
    </location>
</feature>
<keyword evidence="7" id="KW-0812">Transmembrane</keyword>
<evidence type="ECO:0000256" key="12">
    <source>
        <dbReference type="PIRNR" id="PIRNR028937"/>
    </source>
</evidence>
<comment type="caution">
    <text evidence="18">The sequence shown here is derived from an EMBL/GenBank/DDBJ whole genome shotgun (WGS) entry which is preliminary data.</text>
</comment>
<dbReference type="InterPro" id="IPR003953">
    <property type="entry name" value="FAD-dep_OxRdtase_2_FAD-bd"/>
</dbReference>
<dbReference type="SUPFAM" id="SSF51905">
    <property type="entry name" value="FAD/NAD(P)-binding domain"/>
    <property type="match status" value="1"/>
</dbReference>
<dbReference type="Gene3D" id="3.50.50.60">
    <property type="entry name" value="FAD/NAD(P)-binding domain"/>
    <property type="match status" value="2"/>
</dbReference>
<feature type="domain" description="Glucose-methanol-choline oxidoreductase N-terminal" evidence="15">
    <location>
        <begin position="272"/>
        <end position="500"/>
    </location>
</feature>
<comment type="catalytic activity">
    <reaction evidence="1 12">
        <text>a long-chain primary fatty alcohol + O2 = a long-chain fatty aldehyde + H2O2</text>
        <dbReference type="Rhea" id="RHEA:22756"/>
        <dbReference type="ChEBI" id="CHEBI:15379"/>
        <dbReference type="ChEBI" id="CHEBI:16240"/>
        <dbReference type="ChEBI" id="CHEBI:17176"/>
        <dbReference type="ChEBI" id="CHEBI:77396"/>
        <dbReference type="EC" id="1.1.3.20"/>
    </reaction>
</comment>
<evidence type="ECO:0000256" key="8">
    <source>
        <dbReference type="ARBA" id="ARBA00022827"/>
    </source>
</evidence>
<dbReference type="AlphaFoldDB" id="A0AA38S290"/>
<evidence type="ECO:0000259" key="17">
    <source>
        <dbReference type="Pfam" id="PF05199"/>
    </source>
</evidence>
<dbReference type="Pfam" id="PF00890">
    <property type="entry name" value="FAD_binding_2"/>
    <property type="match status" value="1"/>
</dbReference>
<dbReference type="GO" id="GO:0046577">
    <property type="term" value="F:long-chain-alcohol oxidase activity"/>
    <property type="evidence" value="ECO:0007669"/>
    <property type="project" value="UniProtKB-EC"/>
</dbReference>
<evidence type="ECO:0000313" key="18">
    <source>
        <dbReference type="EMBL" id="KAJ9154955.1"/>
    </source>
</evidence>
<protein>
    <recommendedName>
        <fullName evidence="5 12">Long-chain-alcohol oxidase</fullName>
        <ecNumber evidence="5 12">1.1.3.20</ecNumber>
    </recommendedName>
</protein>
<dbReference type="PANTHER" id="PTHR46056">
    <property type="entry name" value="LONG-CHAIN-ALCOHOL OXIDASE"/>
    <property type="match status" value="1"/>
</dbReference>
<dbReference type="Pfam" id="PF05199">
    <property type="entry name" value="GMC_oxred_C"/>
    <property type="match status" value="1"/>
</dbReference>
<evidence type="ECO:0000256" key="3">
    <source>
        <dbReference type="ARBA" id="ARBA00004370"/>
    </source>
</evidence>
<feature type="compositionally biased region" description="Pro residues" evidence="14">
    <location>
        <begin position="11"/>
        <end position="21"/>
    </location>
</feature>
<dbReference type="EMBL" id="JANBVO010000004">
    <property type="protein sequence ID" value="KAJ9154955.1"/>
    <property type="molecule type" value="Genomic_DNA"/>
</dbReference>
<feature type="active site" description="Proton acceptor" evidence="13">
    <location>
        <position position="708"/>
    </location>
</feature>
<dbReference type="Proteomes" id="UP001174694">
    <property type="component" value="Unassembled WGS sequence"/>
</dbReference>
<dbReference type="EC" id="1.1.3.20" evidence="5 12"/>
<dbReference type="InterPro" id="IPR000172">
    <property type="entry name" value="GMC_OxRdtase_N"/>
</dbReference>
<proteinExistence type="inferred from homology"/>
<comment type="subcellular location">
    <subcellularLocation>
        <location evidence="3">Membrane</location>
    </subcellularLocation>
</comment>
<evidence type="ECO:0000313" key="19">
    <source>
        <dbReference type="Proteomes" id="UP001174694"/>
    </source>
</evidence>
<evidence type="ECO:0000256" key="2">
    <source>
        <dbReference type="ARBA" id="ARBA00003842"/>
    </source>
</evidence>
<keyword evidence="19" id="KW-1185">Reference proteome</keyword>
<comment type="function">
    <text evidence="2">Long-chain fatty alcohol oxidase involved in the omega-oxidation pathway of lipid degradation.</text>
</comment>
<organism evidence="18 19">
    <name type="scientific">Pleurostoma richardsiae</name>
    <dbReference type="NCBI Taxonomy" id="41990"/>
    <lineage>
        <taxon>Eukaryota</taxon>
        <taxon>Fungi</taxon>
        <taxon>Dikarya</taxon>
        <taxon>Ascomycota</taxon>
        <taxon>Pezizomycotina</taxon>
        <taxon>Sordariomycetes</taxon>
        <taxon>Sordariomycetidae</taxon>
        <taxon>Calosphaeriales</taxon>
        <taxon>Pleurostomataceae</taxon>
        <taxon>Pleurostoma</taxon>
    </lineage>
</organism>
<evidence type="ECO:0000256" key="4">
    <source>
        <dbReference type="ARBA" id="ARBA00010790"/>
    </source>
</evidence>
<keyword evidence="9" id="KW-1133">Transmembrane helix</keyword>
<evidence type="ECO:0000256" key="13">
    <source>
        <dbReference type="PIRSR" id="PIRSR028937-1"/>
    </source>
</evidence>
<evidence type="ECO:0000259" key="16">
    <source>
        <dbReference type="Pfam" id="PF00890"/>
    </source>
</evidence>
<sequence>MGSTVPDGAVPRPPALQEPPPAAFWDEAQWAVFMSLMDAIVPSIVSSSAVTDTAVQIRLPDAKYAETLAAVQSTAAEVPDRESLTAFLAEKPSDYPAFRASLMRTASGLATSQVQQLGTALKILSTRAGALALTGYCTPINLQPVHVRETIVKGWFASWLPSIRFLAKTLTTLGQVTYAQTSPLFARVIGYPDVPRDWKAGPDFPYSFLQLPASSGPPTTLETDVVIVGSGCGGAVAAKVLAEAGHRVLVVDKGYYFPPSALPMPQEAAQRYLFDNGGFYSSLTGAINAVAGSCWGGGGTVNWSVSLQTQGYVRREWAEDRGLPFFATQAFQDCLDRVCEFMGVGTEGLRQSHRGGVLLEGSRRLGWHAAPLPQNSGGSEHYCGHCHLGCGSGDKQGPAVSWLPAAARAGAEFMEGFQVEKVLFKKKAGARKATGVVGRWTSRDASGGVSGPLDQRVIRDVVIKAKKVIVACGSMWSPIVLLKSGVKNRHIGMNLHLHPCNMAGGFYKEDIRPWEGGIITSYCSSFENLDGKGHGTKVECTCMIPYTIMANLPWRSGLDFKLAGARYRHFGAFISLTRDRDSGRVVPDPVTGRPCLEYTPSAFDRAHTLEGVLATCKMLYVTGADEIRAFLPGVEPFVRGETATTVAAATPAAGATAEGGSRKTGAAQEVEGAERLDLGASDPAFSAWLARVRKVGNASPDTPFSSAHQMSTCRMSRRQADGVVDGRGRVWGTDGLFVADASVFPSASGVNPMVTVMAIADWIARGVSRDLDAGRL</sequence>
<keyword evidence="8" id="KW-0274">FAD</keyword>
<accession>A0AA38S290</accession>
<dbReference type="InterPro" id="IPR036188">
    <property type="entry name" value="FAD/NAD-bd_sf"/>
</dbReference>